<evidence type="ECO:0000256" key="1">
    <source>
        <dbReference type="SAM" id="MobiDB-lite"/>
    </source>
</evidence>
<evidence type="ECO:0000259" key="2">
    <source>
        <dbReference type="Pfam" id="PF14024"/>
    </source>
</evidence>
<feature type="region of interest" description="Disordered" evidence="1">
    <location>
        <begin position="125"/>
        <end position="147"/>
    </location>
</feature>
<feature type="domain" description="DUF4240" evidence="2">
    <location>
        <begin position="1"/>
        <end position="106"/>
    </location>
</feature>
<name>A0ABU9AV32_9BACT</name>
<evidence type="ECO:0000313" key="3">
    <source>
        <dbReference type="EMBL" id="MEK7950882.1"/>
    </source>
</evidence>
<reference evidence="3 4" key="1">
    <citation type="submission" date="2024-04" db="EMBL/GenBank/DDBJ databases">
        <title>Luteolibacter sp. isolated from soil.</title>
        <authorList>
            <person name="An J."/>
        </authorList>
    </citation>
    <scope>NUCLEOTIDE SEQUENCE [LARGE SCALE GENOMIC DNA]</scope>
    <source>
        <strain evidence="3 4">Y139</strain>
    </source>
</reference>
<keyword evidence="4" id="KW-1185">Reference proteome</keyword>
<dbReference type="InterPro" id="IPR025334">
    <property type="entry name" value="DUF4240"/>
</dbReference>
<proteinExistence type="predicted"/>
<gene>
    <name evidence="3" type="ORF">WKV53_10260</name>
</gene>
<dbReference type="Proteomes" id="UP001371305">
    <property type="component" value="Unassembled WGS sequence"/>
</dbReference>
<accession>A0ABU9AV32</accession>
<dbReference type="RefSeq" id="WP_341404483.1">
    <property type="nucleotide sequence ID" value="NZ_JBBUKT010000003.1"/>
</dbReference>
<protein>
    <submittedName>
        <fullName evidence="3">DUF4240 domain-containing protein</fullName>
    </submittedName>
</protein>
<evidence type="ECO:0000313" key="4">
    <source>
        <dbReference type="Proteomes" id="UP001371305"/>
    </source>
</evidence>
<comment type="caution">
    <text evidence="3">The sequence shown here is derived from an EMBL/GenBank/DDBJ whole genome shotgun (WGS) entry which is preliminary data.</text>
</comment>
<dbReference type="Pfam" id="PF14024">
    <property type="entry name" value="DUF4240"/>
    <property type="match status" value="1"/>
</dbReference>
<organism evidence="3 4">
    <name type="scientific">Luteolibacter soli</name>
    <dbReference type="NCBI Taxonomy" id="3135280"/>
    <lineage>
        <taxon>Bacteria</taxon>
        <taxon>Pseudomonadati</taxon>
        <taxon>Verrucomicrobiota</taxon>
        <taxon>Verrucomicrobiia</taxon>
        <taxon>Verrucomicrobiales</taxon>
        <taxon>Verrucomicrobiaceae</taxon>
        <taxon>Luteolibacter</taxon>
    </lineage>
</organism>
<sequence length="181" mass="20664">MTIDQFWQIIDQCSPHSFDMGLKCRSLEKAISTLTPDELRAFTDHYWSCRTKAYHWPLWDAASISHGGCGDDSFMDYRSSLITFGRDTFESALSDPDSLGDLEHPIPRSQDVYVVIHSVAERMLGPNYRPPGGDPSEPTGESIEGAEDYDSIALNRFPKLHAQRDRISATIQQKKPWWKLW</sequence>
<dbReference type="EMBL" id="JBBUKT010000003">
    <property type="protein sequence ID" value="MEK7950882.1"/>
    <property type="molecule type" value="Genomic_DNA"/>
</dbReference>